<dbReference type="PATRIC" id="fig|665004.4.peg.643"/>
<evidence type="ECO:0000256" key="1">
    <source>
        <dbReference type="SAM" id="MobiDB-lite"/>
    </source>
</evidence>
<feature type="transmembrane region" description="Helical" evidence="2">
    <location>
        <begin position="12"/>
        <end position="30"/>
    </location>
</feature>
<evidence type="ECO:0000313" key="4">
    <source>
        <dbReference type="Proteomes" id="UP000074382"/>
    </source>
</evidence>
<accession>A0A147KH76</accession>
<comment type="caution">
    <text evidence="3">The sequence shown here is derived from an EMBL/GenBank/DDBJ whole genome shotgun (WGS) entry which is preliminary data.</text>
</comment>
<gene>
    <name evidence="3" type="ORF">AC529_11695</name>
</gene>
<keyword evidence="2" id="KW-0812">Transmembrane</keyword>
<dbReference type="STRING" id="665004.AC529_11695"/>
<dbReference type="Proteomes" id="UP000074382">
    <property type="component" value="Unassembled WGS sequence"/>
</dbReference>
<name>A0A147KH76_THECS</name>
<dbReference type="RefSeq" id="WP_068753363.1">
    <property type="nucleotide sequence ID" value="NZ_KQ950180.1"/>
</dbReference>
<keyword evidence="2" id="KW-0472">Membrane</keyword>
<feature type="region of interest" description="Disordered" evidence="1">
    <location>
        <begin position="33"/>
        <end position="63"/>
    </location>
</feature>
<evidence type="ECO:0000256" key="2">
    <source>
        <dbReference type="SAM" id="Phobius"/>
    </source>
</evidence>
<keyword evidence="2" id="KW-1133">Transmembrane helix</keyword>
<sequence length="215" mass="22812">MPKPLSDGAQRLVFGILIVILVSFGIYWSLGGSDTSDPEQQEQTAEGGGGGASEGEGSDEPAVPLPTVAVEDMELADWLPFTEEEFVAAAAVAQAFATDYGTVDYSESPEEYYDRLGQYATEEYAQTLAQSSGAGALWGERAEEEAVSTGRAVVESIRGFDKESIVFVLRVQSITEGNDGKSQNLGDFAVTMVKKGGDWRVYDFQPADAGNLGGG</sequence>
<dbReference type="OrthoDB" id="3542492at2"/>
<organism evidence="3 4">
    <name type="scientific">Thermobifida cellulosilytica TB100</name>
    <dbReference type="NCBI Taxonomy" id="665004"/>
    <lineage>
        <taxon>Bacteria</taxon>
        <taxon>Bacillati</taxon>
        <taxon>Actinomycetota</taxon>
        <taxon>Actinomycetes</taxon>
        <taxon>Streptosporangiales</taxon>
        <taxon>Nocardiopsidaceae</taxon>
        <taxon>Thermobifida</taxon>
    </lineage>
</organism>
<keyword evidence="4" id="KW-1185">Reference proteome</keyword>
<proteinExistence type="predicted"/>
<dbReference type="EMBL" id="LGEM01000088">
    <property type="protein sequence ID" value="KUP96631.1"/>
    <property type="molecule type" value="Genomic_DNA"/>
</dbReference>
<reference evidence="4" key="1">
    <citation type="journal article" date="2017" name="Acta Aliment.">
        <title>Plant polysaccharide degrading enzyme system of Thermpbifida cellulosilytica TB100 revealed by de novo genome project data.</title>
        <authorList>
            <person name="Toth A."/>
            <person name="Baka E."/>
            <person name="Luzics S."/>
            <person name="Bata-Vidacs I."/>
            <person name="Nagy I."/>
            <person name="Balint B."/>
            <person name="Herceg R."/>
            <person name="Olasz F."/>
            <person name="Wilk T."/>
            <person name="Nagy T."/>
            <person name="Kriszt B."/>
            <person name="Nagy I."/>
            <person name="Kukolya J."/>
        </authorList>
    </citation>
    <scope>NUCLEOTIDE SEQUENCE [LARGE SCALE GENOMIC DNA]</scope>
    <source>
        <strain evidence="4">TB100</strain>
    </source>
</reference>
<evidence type="ECO:0000313" key="3">
    <source>
        <dbReference type="EMBL" id="KUP96631.1"/>
    </source>
</evidence>
<protein>
    <submittedName>
        <fullName evidence="3">Uncharacterized protein</fullName>
    </submittedName>
</protein>
<dbReference type="AlphaFoldDB" id="A0A147KH76"/>